<organism evidence="1">
    <name type="scientific">Nucleocytoviricota sp</name>
    <dbReference type="NCBI Taxonomy" id="2809609"/>
    <lineage>
        <taxon>Viruses</taxon>
        <taxon>Varidnaviria</taxon>
        <taxon>Bamfordvirae</taxon>
        <taxon>Nucleocytoviricota</taxon>
    </lineage>
</organism>
<accession>A0A9E8G4J3</accession>
<evidence type="ECO:0000313" key="1">
    <source>
        <dbReference type="EMBL" id="UZT28912.1"/>
    </source>
</evidence>
<dbReference type="EMBL" id="OP765584">
    <property type="protein sequence ID" value="UZT29290.1"/>
    <property type="molecule type" value="Genomic_DNA"/>
</dbReference>
<dbReference type="EMBL" id="OP765507">
    <property type="protein sequence ID" value="UZT28912.1"/>
    <property type="molecule type" value="Genomic_DNA"/>
</dbReference>
<sequence length="844" mass="99757">MKNIIVNSIDIDFFTKLNNGNLISIFQPKEIDLSVDIKKYEKSKLFNKFDYNSKNNLNLFKKIINSYEHFINFIKSDELIDYKYLWDVISYPNEKLFKEGLNLLIIDINSDDVTNDIKILCPDILFSNNFYDENKKVFVILKKDNFYEPVYIYSNNQIKLTITRLLNLSNKSVLPKLKLVIEKILLEQNKLCLSKNTNKTYEFEKNIDINKLLNLLSGKYEIIYIIENFNNKIVGIVININGKNQFIPCYSSVIINDNEYNFKTTQELYEINSLNNYNDSLQILNEIYNLNNSISVKPTIKVVEDEQIIGILTNSNQFVPLVGPENNVDDDLQKISDKDYILADNKIQTSDKLDIERIKTINYIKVETIFYNLFRNLIKINLSKNENYKYRNEIVEILENKTNDYLYDEKLEKLNEIIKLMVNDTIEFKDYRNDEKFIKKIEKNIINTIDCNKNICNELFCKKINSECITVFPKINLISNEDNELNYYYKIADELIRYKLIKNFILQPNKFMYFNNITYNIKDDEQLLLQSSLTQEFFEDLIGINISSFVNYNVYENTSEFKLKAIKTFTDINYNNLTKEIVSKENIEKEDKNLDSKKDDNSKKDEDKNIKTELETQIKDNIQCKLNLKKVVGKWKPIFNEKTQELFYFIIKNNEICTFEILKLIFDNFLNKVHTKSEIKNILITSYDKLINEFNVNEEKILEILKMEKKDKLIDSLKDEKISLELLINNENYFLSNLDLLVLIFINKLPVIVLSTLVLKETKSNFIILNKSENNENYFIKIIETDSLLNKYRLMINNGEILFKNSDLLDSFGKTISEEKVFDLVNYINNFKSKASKPKFKIVD</sequence>
<proteinExistence type="predicted"/>
<name>A0A9E8G4J3_9VIRU</name>
<reference evidence="1" key="1">
    <citation type="submission" date="2022-10" db="EMBL/GenBank/DDBJ databases">
        <title>Genomics discovery of giant fungal viruses from subsurface oceanic crustal fluids.</title>
        <authorList>
            <person name="Bhattacharjee A.S."/>
            <person name="Schulz F."/>
            <person name="Woyke T."/>
            <person name="Orcutt B.N."/>
            <person name="Matinez Martinez J."/>
        </authorList>
    </citation>
    <scope>NUCLEOTIDE SEQUENCE</scope>
    <source>
        <strain evidence="1">VSAG1.JdFR</strain>
        <strain evidence="2">VSAG8.JdFR</strain>
    </source>
</reference>
<protein>
    <submittedName>
        <fullName evidence="1">Uncharacterized protein</fullName>
    </submittedName>
</protein>
<evidence type="ECO:0000313" key="2">
    <source>
        <dbReference type="EMBL" id="UZT29290.1"/>
    </source>
</evidence>